<accession>A0ABQ1PLA3</accession>
<comment type="caution">
    <text evidence="2">The sequence shown here is derived from an EMBL/GenBank/DDBJ whole genome shotgun (WGS) entry which is preliminary data.</text>
</comment>
<evidence type="ECO:0000313" key="2">
    <source>
        <dbReference type="EMBL" id="GGC98830.1"/>
    </source>
</evidence>
<keyword evidence="3" id="KW-1185">Reference proteome</keyword>
<feature type="compositionally biased region" description="Basic and acidic residues" evidence="1">
    <location>
        <begin position="32"/>
        <end position="42"/>
    </location>
</feature>
<proteinExistence type="predicted"/>
<feature type="region of interest" description="Disordered" evidence="1">
    <location>
        <begin position="32"/>
        <end position="55"/>
    </location>
</feature>
<name>A0ABQ1PLA3_9BACI</name>
<dbReference type="EMBL" id="BMCJ01000006">
    <property type="protein sequence ID" value="GGC98830.1"/>
    <property type="molecule type" value="Genomic_DNA"/>
</dbReference>
<reference evidence="3" key="1">
    <citation type="journal article" date="2019" name="Int. J. Syst. Evol. Microbiol.">
        <title>The Global Catalogue of Microorganisms (GCM) 10K type strain sequencing project: providing services to taxonomists for standard genome sequencing and annotation.</title>
        <authorList>
            <consortium name="The Broad Institute Genomics Platform"/>
            <consortium name="The Broad Institute Genome Sequencing Center for Infectious Disease"/>
            <person name="Wu L."/>
            <person name="Ma J."/>
        </authorList>
    </citation>
    <scope>NUCLEOTIDE SEQUENCE [LARGE SCALE GENOMIC DNA]</scope>
    <source>
        <strain evidence="3">CCM 7282</strain>
    </source>
</reference>
<gene>
    <name evidence="2" type="ORF">GCM10007216_32020</name>
</gene>
<sequence length="55" mass="6328">MGILLYIVSIFIFYLVIKAAVRDGINSSRIGERLEKEEETRRTTNKGLLQDDLDN</sequence>
<dbReference type="Proteomes" id="UP000619534">
    <property type="component" value="Unassembled WGS sequence"/>
</dbReference>
<dbReference type="RefSeq" id="WP_166761433.1">
    <property type="nucleotide sequence ID" value="NZ_BMCJ01000006.1"/>
</dbReference>
<organism evidence="2 3">
    <name type="scientific">Thalassobacillus devorans</name>
    <dbReference type="NCBI Taxonomy" id="279813"/>
    <lineage>
        <taxon>Bacteria</taxon>
        <taxon>Bacillati</taxon>
        <taxon>Bacillota</taxon>
        <taxon>Bacilli</taxon>
        <taxon>Bacillales</taxon>
        <taxon>Bacillaceae</taxon>
        <taxon>Thalassobacillus</taxon>
    </lineage>
</organism>
<evidence type="ECO:0000256" key="1">
    <source>
        <dbReference type="SAM" id="MobiDB-lite"/>
    </source>
</evidence>
<evidence type="ECO:0000313" key="3">
    <source>
        <dbReference type="Proteomes" id="UP000619534"/>
    </source>
</evidence>
<protein>
    <submittedName>
        <fullName evidence="2">Uncharacterized protein</fullName>
    </submittedName>
</protein>